<feature type="domain" description="Polymerase/histidinol phosphatase N-terminal" evidence="11">
    <location>
        <begin position="4"/>
        <end position="71"/>
    </location>
</feature>
<comment type="similarity">
    <text evidence="2">Belongs to the DNA polymerase type-C family. DnaE subfamily.</text>
</comment>
<dbReference type="InterPro" id="IPR041931">
    <property type="entry name" value="DNA_pol3_alpha_thumb_dom"/>
</dbReference>
<proteinExistence type="inferred from homology"/>
<dbReference type="InterPro" id="IPR011708">
    <property type="entry name" value="DNA_pol3_alpha_NTPase_dom"/>
</dbReference>
<evidence type="ECO:0000256" key="2">
    <source>
        <dbReference type="ARBA" id="ARBA00009496"/>
    </source>
</evidence>
<keyword evidence="7" id="KW-0235">DNA replication</keyword>
<dbReference type="RefSeq" id="WP_272444709.1">
    <property type="nucleotide sequence ID" value="NZ_JAMQKC010000001.1"/>
</dbReference>
<keyword evidence="8" id="KW-0239">DNA-directed DNA polymerase</keyword>
<dbReference type="CDD" id="cd07431">
    <property type="entry name" value="PHP_PolIIIA"/>
    <property type="match status" value="1"/>
</dbReference>
<dbReference type="Pfam" id="PF14579">
    <property type="entry name" value="HHH_6"/>
    <property type="match status" value="1"/>
</dbReference>
<dbReference type="InterPro" id="IPR004805">
    <property type="entry name" value="DnaE2/DnaE/PolC"/>
</dbReference>
<sequence length="1108" mass="126589">MDFTHLQVRSGYSLMKSTIKIEQLIKRAKELGYDSIALTDENVLYGAVTFYQTCLQLGIKPIIGMTVNIATTNSNDDCILLARTNDGYKNLLKLSTLIQRDRQTVDLTILSEYLDGMIVILPLQEKIISHTKIDQEFAKYLNDWTKTIPSDYFYLGIQPDTNESLNHMKEFVTSNHYQATAIGDVRYLSEKDFIAYDCLKAMKHGVKWDGKAINHPLPKKQYLLTLGEIYDAFSTQWPELINASTIIANSCQVTLDLGRSLLPSFPLPNGRNANDYLKELCNKALHQKYPNGKEAKKRLDYELSIIDSMHFSDYFLIVWDFIRYAKREGIMVGPGRGSAAGSIVAFLLGITNVDPIKYNLLFERFLNPDRISMPDIDVDFSDHRRDEVIAYVREKYGSEHVAQIITFGTFGTRSLVRELIKTMDIDSQDEAYLLKELPAKSDKSIVMGLKSSQQLTDYVKQSQKLKTLFQIATRLEGLPRHISTHAAGVVISEQPLVEHVPLIASNGEMSLSQYEMKQLQSVGLLKMDFLGLRNLTLIENILLSIEQKENVTINMNTIPLNDEQTFSLLQKGLTSGVFQLESSGMQRVLKELIPSSFEDIVAVNALYRPGPMDYIPVYINRKHGLEEITYPHRDLEPILQHTYGVLVYQEQIMQIANKIAGFSLGQADILRRAVSKKQRDEMESIRQSFLSGCIEKGYESTVANEIFEWIIRFSNYGFNRSHAVAYSIITYQLAYLKAHYPTHFFAELLSSVTGNQDKIRMYIKEAGHSHIATLAPSVNRSYGKFTVEGNKIRMGLLSIKGIGQQIVREIIRARKDQPFRHLFDFCLRVPLNIVNRTAIESLILVGGFDETHNNRASLLATIDQAMEQGELFREFDDQPSFFLEQLEGSYIETEPFPQMKQLALERELIGSYLSDHPIAGYRKNLRQNGYLDLSELKKRLGVNNSKSCVVIQTIKTIRTKRGESMAFITIADEGEEMDAVIFPELYRKVGRWIKEEMIVFVEGKTEERKGKVQLLIATITKFDETMLNHSQTKRVFVKISEDNEKLTLMSLKKIAQQFPGQVPVIVYHEKNRKTYQLAVDYFVDLNHACIQLFYNMFGKDRVAVQENK</sequence>
<dbReference type="GO" id="GO:0003887">
    <property type="term" value="F:DNA-directed DNA polymerase activity"/>
    <property type="evidence" value="ECO:0007669"/>
    <property type="project" value="UniProtKB-KW"/>
</dbReference>
<dbReference type="Gene3D" id="1.10.150.870">
    <property type="match status" value="1"/>
</dbReference>
<dbReference type="EMBL" id="JAMQKC010000001">
    <property type="protein sequence ID" value="MDC3415754.1"/>
    <property type="molecule type" value="Genomic_DNA"/>
</dbReference>
<dbReference type="InterPro" id="IPR004013">
    <property type="entry name" value="PHP_dom"/>
</dbReference>
<evidence type="ECO:0000313" key="12">
    <source>
        <dbReference type="EMBL" id="MDC3415754.1"/>
    </source>
</evidence>
<dbReference type="InterPro" id="IPR003141">
    <property type="entry name" value="Pol/His_phosphatase_N"/>
</dbReference>
<dbReference type="NCBIfam" id="NF004226">
    <property type="entry name" value="PRK05673.1"/>
    <property type="match status" value="1"/>
</dbReference>
<reference evidence="12" key="1">
    <citation type="submission" date="2022-06" db="EMBL/GenBank/DDBJ databases">
        <title>Aquibacillus sp. a new bacterium isolated from soil saline samples.</title>
        <authorList>
            <person name="Galisteo C."/>
            <person name="De La Haba R."/>
            <person name="Sanchez-Porro C."/>
            <person name="Ventosa A."/>
        </authorList>
    </citation>
    <scope>NUCLEOTIDE SEQUENCE</scope>
    <source>
        <strain evidence="12">3ASR75-54</strain>
    </source>
</reference>
<comment type="function">
    <text evidence="9">DNA polymerase III is a complex, multichain enzyme responsible for most of the replicative synthesis in bacteria. This DNA polymerase also exhibits 3' to 5' exonuclease activity. The alpha chain is the DNA polymerase.</text>
</comment>
<keyword evidence="13" id="KW-1185">Reference proteome</keyword>
<accession>A0A9X3WE39</accession>
<dbReference type="Proteomes" id="UP001145069">
    <property type="component" value="Unassembled WGS sequence"/>
</dbReference>
<dbReference type="AlphaFoldDB" id="A0A9X3WE39"/>
<evidence type="ECO:0000256" key="7">
    <source>
        <dbReference type="ARBA" id="ARBA00022705"/>
    </source>
</evidence>
<dbReference type="SMART" id="SM00481">
    <property type="entry name" value="POLIIIAc"/>
    <property type="match status" value="1"/>
</dbReference>
<dbReference type="SUPFAM" id="SSF89550">
    <property type="entry name" value="PHP domain-like"/>
    <property type="match status" value="1"/>
</dbReference>
<dbReference type="Pfam" id="PF07733">
    <property type="entry name" value="DNA_pol3_alpha"/>
    <property type="match status" value="1"/>
</dbReference>
<organism evidence="12 13">
    <name type="scientific">Aquibacillus salsiterrae</name>
    <dbReference type="NCBI Taxonomy" id="2950439"/>
    <lineage>
        <taxon>Bacteria</taxon>
        <taxon>Bacillati</taxon>
        <taxon>Bacillota</taxon>
        <taxon>Bacilli</taxon>
        <taxon>Bacillales</taxon>
        <taxon>Bacillaceae</taxon>
        <taxon>Aquibacillus</taxon>
    </lineage>
</organism>
<dbReference type="CDD" id="cd04485">
    <property type="entry name" value="DnaE_OBF"/>
    <property type="match status" value="1"/>
</dbReference>
<comment type="catalytic activity">
    <reaction evidence="10">
        <text>DNA(n) + a 2'-deoxyribonucleoside 5'-triphosphate = DNA(n+1) + diphosphate</text>
        <dbReference type="Rhea" id="RHEA:22508"/>
        <dbReference type="Rhea" id="RHEA-COMP:17339"/>
        <dbReference type="Rhea" id="RHEA-COMP:17340"/>
        <dbReference type="ChEBI" id="CHEBI:33019"/>
        <dbReference type="ChEBI" id="CHEBI:61560"/>
        <dbReference type="ChEBI" id="CHEBI:173112"/>
        <dbReference type="EC" id="2.7.7.7"/>
    </reaction>
</comment>
<dbReference type="GO" id="GO:0008408">
    <property type="term" value="F:3'-5' exonuclease activity"/>
    <property type="evidence" value="ECO:0007669"/>
    <property type="project" value="InterPro"/>
</dbReference>
<dbReference type="Pfam" id="PF02811">
    <property type="entry name" value="PHP"/>
    <property type="match status" value="1"/>
</dbReference>
<evidence type="ECO:0000313" key="13">
    <source>
        <dbReference type="Proteomes" id="UP001145069"/>
    </source>
</evidence>
<dbReference type="InterPro" id="IPR029460">
    <property type="entry name" value="DNAPol_HHH"/>
</dbReference>
<dbReference type="NCBIfam" id="TIGR00594">
    <property type="entry name" value="polc"/>
    <property type="match status" value="1"/>
</dbReference>
<evidence type="ECO:0000256" key="1">
    <source>
        <dbReference type="ARBA" id="ARBA00004496"/>
    </source>
</evidence>
<evidence type="ECO:0000256" key="8">
    <source>
        <dbReference type="ARBA" id="ARBA00022932"/>
    </source>
</evidence>
<evidence type="ECO:0000256" key="3">
    <source>
        <dbReference type="ARBA" id="ARBA00012417"/>
    </source>
</evidence>
<comment type="caution">
    <text evidence="12">The sequence shown here is derived from an EMBL/GenBank/DDBJ whole genome shotgun (WGS) entry which is preliminary data.</text>
</comment>
<evidence type="ECO:0000256" key="4">
    <source>
        <dbReference type="ARBA" id="ARBA00019114"/>
    </source>
</evidence>
<dbReference type="GO" id="GO:0006260">
    <property type="term" value="P:DNA replication"/>
    <property type="evidence" value="ECO:0007669"/>
    <property type="project" value="UniProtKB-KW"/>
</dbReference>
<evidence type="ECO:0000256" key="5">
    <source>
        <dbReference type="ARBA" id="ARBA00022679"/>
    </source>
</evidence>
<dbReference type="EC" id="2.7.7.7" evidence="3"/>
<dbReference type="GO" id="GO:0003676">
    <property type="term" value="F:nucleic acid binding"/>
    <property type="evidence" value="ECO:0007669"/>
    <property type="project" value="InterPro"/>
</dbReference>
<dbReference type="Pfam" id="PF17657">
    <property type="entry name" value="DNA_pol3_finger"/>
    <property type="match status" value="1"/>
</dbReference>
<name>A0A9X3WE39_9BACI</name>
<dbReference type="InterPro" id="IPR004365">
    <property type="entry name" value="NA-bd_OB_tRNA"/>
</dbReference>
<dbReference type="PANTHER" id="PTHR32294">
    <property type="entry name" value="DNA POLYMERASE III SUBUNIT ALPHA"/>
    <property type="match status" value="1"/>
</dbReference>
<gene>
    <name evidence="12" type="primary">dnaE</name>
    <name evidence="12" type="ORF">NC799_02370</name>
</gene>
<evidence type="ECO:0000256" key="9">
    <source>
        <dbReference type="ARBA" id="ARBA00025611"/>
    </source>
</evidence>
<keyword evidence="5 12" id="KW-0808">Transferase</keyword>
<dbReference type="Gene3D" id="1.10.10.1600">
    <property type="entry name" value="Bacterial DNA polymerase III alpha subunit, thumb domain"/>
    <property type="match status" value="1"/>
</dbReference>
<comment type="subcellular location">
    <subcellularLocation>
        <location evidence="1">Cytoplasm</location>
    </subcellularLocation>
</comment>
<keyword evidence="6 12" id="KW-0548">Nucleotidyltransferase</keyword>
<dbReference type="Pfam" id="PF01336">
    <property type="entry name" value="tRNA_anti-codon"/>
    <property type="match status" value="1"/>
</dbReference>
<dbReference type="PANTHER" id="PTHR32294:SF0">
    <property type="entry name" value="DNA POLYMERASE III SUBUNIT ALPHA"/>
    <property type="match status" value="1"/>
</dbReference>
<protein>
    <recommendedName>
        <fullName evidence="4">DNA polymerase III subunit alpha</fullName>
        <ecNumber evidence="3">2.7.7.7</ecNumber>
    </recommendedName>
</protein>
<dbReference type="Gene3D" id="3.20.20.140">
    <property type="entry name" value="Metal-dependent hydrolases"/>
    <property type="match status" value="1"/>
</dbReference>
<dbReference type="GO" id="GO:0005737">
    <property type="term" value="C:cytoplasm"/>
    <property type="evidence" value="ECO:0007669"/>
    <property type="project" value="UniProtKB-SubCell"/>
</dbReference>
<evidence type="ECO:0000256" key="10">
    <source>
        <dbReference type="ARBA" id="ARBA00049244"/>
    </source>
</evidence>
<evidence type="ECO:0000259" key="11">
    <source>
        <dbReference type="SMART" id="SM00481"/>
    </source>
</evidence>
<evidence type="ECO:0000256" key="6">
    <source>
        <dbReference type="ARBA" id="ARBA00022695"/>
    </source>
</evidence>
<dbReference type="InterPro" id="IPR040982">
    <property type="entry name" value="DNA_pol3_finger"/>
</dbReference>
<dbReference type="InterPro" id="IPR016195">
    <property type="entry name" value="Pol/histidinol_Pase-like"/>
</dbReference>